<dbReference type="InterPro" id="IPR000120">
    <property type="entry name" value="Amidase"/>
</dbReference>
<evidence type="ECO:0000259" key="3">
    <source>
        <dbReference type="Pfam" id="PF01425"/>
    </source>
</evidence>
<dbReference type="InterPro" id="IPR023631">
    <property type="entry name" value="Amidase_dom"/>
</dbReference>
<dbReference type="EMBL" id="CP142149">
    <property type="protein sequence ID" value="WSE29874.1"/>
    <property type="molecule type" value="Genomic_DNA"/>
</dbReference>
<dbReference type="PANTHER" id="PTHR11895:SF7">
    <property type="entry name" value="GLUTAMYL-TRNA(GLN) AMIDOTRANSFERASE SUBUNIT A, MITOCHONDRIAL"/>
    <property type="match status" value="1"/>
</dbReference>
<feature type="region of interest" description="Disordered" evidence="2">
    <location>
        <begin position="145"/>
        <end position="167"/>
    </location>
</feature>
<dbReference type="SUPFAM" id="SSF75304">
    <property type="entry name" value="Amidase signature (AS) enzymes"/>
    <property type="match status" value="1"/>
</dbReference>
<dbReference type="RefSeq" id="WP_326568832.1">
    <property type="nucleotide sequence ID" value="NZ_CP142149.1"/>
</dbReference>
<evidence type="ECO:0000313" key="5">
    <source>
        <dbReference type="Proteomes" id="UP001330812"/>
    </source>
</evidence>
<dbReference type="Gene3D" id="3.90.1300.10">
    <property type="entry name" value="Amidase signature (AS) domain"/>
    <property type="match status" value="1"/>
</dbReference>
<comment type="similarity">
    <text evidence="1">Belongs to the amidase family.</text>
</comment>
<gene>
    <name evidence="4" type="ORF">VSH64_44995</name>
</gene>
<proteinExistence type="inferred from homology"/>
<dbReference type="InterPro" id="IPR036928">
    <property type="entry name" value="AS_sf"/>
</dbReference>
<feature type="domain" description="Amidase" evidence="3">
    <location>
        <begin position="36"/>
        <end position="432"/>
    </location>
</feature>
<evidence type="ECO:0000256" key="2">
    <source>
        <dbReference type="SAM" id="MobiDB-lite"/>
    </source>
</evidence>
<accession>A0ABZ1I6N5</accession>
<keyword evidence="5" id="KW-1185">Reference proteome</keyword>
<dbReference type="PROSITE" id="PS00571">
    <property type="entry name" value="AMIDASES"/>
    <property type="match status" value="1"/>
</dbReference>
<name>A0ABZ1I6N5_9PSEU</name>
<dbReference type="InterPro" id="IPR020556">
    <property type="entry name" value="Amidase_CS"/>
</dbReference>
<dbReference type="Proteomes" id="UP001330812">
    <property type="component" value="Chromosome"/>
</dbReference>
<organism evidence="4 5">
    <name type="scientific">Amycolatopsis rhabdoformis</name>
    <dbReference type="NCBI Taxonomy" id="1448059"/>
    <lineage>
        <taxon>Bacteria</taxon>
        <taxon>Bacillati</taxon>
        <taxon>Actinomycetota</taxon>
        <taxon>Actinomycetes</taxon>
        <taxon>Pseudonocardiales</taxon>
        <taxon>Pseudonocardiaceae</taxon>
        <taxon>Amycolatopsis</taxon>
    </lineage>
</organism>
<evidence type="ECO:0000256" key="1">
    <source>
        <dbReference type="ARBA" id="ARBA00009199"/>
    </source>
</evidence>
<sequence>MPDGMSPLTPGGAPPPPSSATALLAAFRAGHLSPVDVVETLARRAEEWEPTLNALTTNNFDAAARQAAKARERWSRGTARPLEGVPVLVKDLIDTAGLRTTYGSAMFADHVPTADAEVVAAIRRAGAIVLGKTATHEFAWGVTTDNPHFGPTRNPWDPSRTPGGSSGGSAAALAAGYAPLALGTDTAGSVRLPSAFCGLTGLRPTFGAVPVTGVRPLAPSADVVGPMARTVEDLRLLWTVMGPAAPPTPTTVRVGLLIDDPATEAARVCTTIADLLANAGLPVVELDASTLPAANPLLGTTILAEGRLGHRREGLWPDRADEYGADVRARLELADAADPAEYLDAQEGRASLRSTWAELFTRVDLVLSPAVPIAPPPIDAVPADFRAHILPGIAAQSLAGLPALVVRGGFDAAGLPVGVQLTAAPWREHLLLDTGELVHRLTGSVPDWWPDLVNTPEKESLNVVPQR</sequence>
<dbReference type="PANTHER" id="PTHR11895">
    <property type="entry name" value="TRANSAMIDASE"/>
    <property type="match status" value="1"/>
</dbReference>
<reference evidence="4 5" key="1">
    <citation type="journal article" date="2015" name="Int. J. Syst. Evol. Microbiol.">
        <title>Amycolatopsis rhabdoformis sp. nov., an actinomycete isolated from a tropical forest soil.</title>
        <authorList>
            <person name="Souza W.R."/>
            <person name="Silva R.E."/>
            <person name="Goodfellow M."/>
            <person name="Busarakam K."/>
            <person name="Figueiro F.S."/>
            <person name="Ferreira D."/>
            <person name="Rodrigues-Filho E."/>
            <person name="Moraes L.A.B."/>
            <person name="Zucchi T.D."/>
        </authorList>
    </citation>
    <scope>NUCLEOTIDE SEQUENCE [LARGE SCALE GENOMIC DNA]</scope>
    <source>
        <strain evidence="4 5">NCIMB 14900</strain>
    </source>
</reference>
<protein>
    <submittedName>
        <fullName evidence="4">Amidase</fullName>
    </submittedName>
</protein>
<evidence type="ECO:0000313" key="4">
    <source>
        <dbReference type="EMBL" id="WSE29874.1"/>
    </source>
</evidence>
<dbReference type="Pfam" id="PF01425">
    <property type="entry name" value="Amidase"/>
    <property type="match status" value="1"/>
</dbReference>